<comment type="caution">
    <text evidence="3">The sequence shown here is derived from an EMBL/GenBank/DDBJ whole genome shotgun (WGS) entry which is preliminary data.</text>
</comment>
<sequence>MKFSVIATSLFCAVLALAQTTGFTINTPTNPVQCQPLLISWVGGQGPFFLSVRNGDDPSGPAIADLGEQPAGATSFSWQRVNFQANTRLGFSLRDQTGATAQSAAVTVQAGPDNSCLNGGSSSSVSGSDSASGTTSTSAAAPGTTTTSAPAAPTTTAPGATSTTAAVTSGASTSASRTSSVTRSGTAAPAQTSNAASAQVAQIGAAGLVGAALAAILA</sequence>
<feature type="compositionally biased region" description="Low complexity" evidence="1">
    <location>
        <begin position="119"/>
        <end position="190"/>
    </location>
</feature>
<accession>A0A9P6DJ86</accession>
<evidence type="ECO:0000256" key="1">
    <source>
        <dbReference type="SAM" id="MobiDB-lite"/>
    </source>
</evidence>
<feature type="signal peptide" evidence="2">
    <location>
        <begin position="1"/>
        <end position="18"/>
    </location>
</feature>
<evidence type="ECO:0000256" key="2">
    <source>
        <dbReference type="SAM" id="SignalP"/>
    </source>
</evidence>
<name>A0A9P6DJ86_PLEER</name>
<dbReference type="PANTHER" id="PTHR37487">
    <property type="entry name" value="CHROMOSOME 1, WHOLE GENOME SHOTGUN SEQUENCE"/>
    <property type="match status" value="1"/>
</dbReference>
<gene>
    <name evidence="3" type="ORF">BDN71DRAFT_1441235</name>
</gene>
<organism evidence="3 4">
    <name type="scientific">Pleurotus eryngii</name>
    <name type="common">Boletus of the steppes</name>
    <dbReference type="NCBI Taxonomy" id="5323"/>
    <lineage>
        <taxon>Eukaryota</taxon>
        <taxon>Fungi</taxon>
        <taxon>Dikarya</taxon>
        <taxon>Basidiomycota</taxon>
        <taxon>Agaricomycotina</taxon>
        <taxon>Agaricomycetes</taxon>
        <taxon>Agaricomycetidae</taxon>
        <taxon>Agaricales</taxon>
        <taxon>Pleurotineae</taxon>
        <taxon>Pleurotaceae</taxon>
        <taxon>Pleurotus</taxon>
    </lineage>
</organism>
<reference evidence="3" key="1">
    <citation type="submission" date="2020-11" db="EMBL/GenBank/DDBJ databases">
        <authorList>
            <consortium name="DOE Joint Genome Institute"/>
            <person name="Ahrendt S."/>
            <person name="Riley R."/>
            <person name="Andreopoulos W."/>
            <person name="Labutti K."/>
            <person name="Pangilinan J."/>
            <person name="Ruiz-Duenas F.J."/>
            <person name="Barrasa J.M."/>
            <person name="Sanchez-Garcia M."/>
            <person name="Camarero S."/>
            <person name="Miyauchi S."/>
            <person name="Serrano A."/>
            <person name="Linde D."/>
            <person name="Babiker R."/>
            <person name="Drula E."/>
            <person name="Ayuso-Fernandez I."/>
            <person name="Pacheco R."/>
            <person name="Padilla G."/>
            <person name="Ferreira P."/>
            <person name="Barriuso J."/>
            <person name="Kellner H."/>
            <person name="Castanera R."/>
            <person name="Alfaro M."/>
            <person name="Ramirez L."/>
            <person name="Pisabarro A.G."/>
            <person name="Kuo A."/>
            <person name="Tritt A."/>
            <person name="Lipzen A."/>
            <person name="He G."/>
            <person name="Yan M."/>
            <person name="Ng V."/>
            <person name="Cullen D."/>
            <person name="Martin F."/>
            <person name="Rosso M.-N."/>
            <person name="Henrissat B."/>
            <person name="Hibbett D."/>
            <person name="Martinez A.T."/>
            <person name="Grigoriev I.V."/>
        </authorList>
    </citation>
    <scope>NUCLEOTIDE SEQUENCE</scope>
    <source>
        <strain evidence="3">ATCC 90797</strain>
    </source>
</reference>
<dbReference type="Proteomes" id="UP000807025">
    <property type="component" value="Unassembled WGS sequence"/>
</dbReference>
<dbReference type="OrthoDB" id="3362246at2759"/>
<keyword evidence="2" id="KW-0732">Signal</keyword>
<keyword evidence="4" id="KW-1185">Reference proteome</keyword>
<evidence type="ECO:0000313" key="4">
    <source>
        <dbReference type="Proteomes" id="UP000807025"/>
    </source>
</evidence>
<proteinExistence type="predicted"/>
<dbReference type="PANTHER" id="PTHR37487:SF2">
    <property type="entry name" value="EXPRESSED PROTEIN"/>
    <property type="match status" value="1"/>
</dbReference>
<dbReference type="AlphaFoldDB" id="A0A9P6DJ86"/>
<evidence type="ECO:0000313" key="3">
    <source>
        <dbReference type="EMBL" id="KAF9500123.1"/>
    </source>
</evidence>
<dbReference type="EMBL" id="MU154529">
    <property type="protein sequence ID" value="KAF9500123.1"/>
    <property type="molecule type" value="Genomic_DNA"/>
</dbReference>
<feature type="chain" id="PRO_5040488275" evidence="2">
    <location>
        <begin position="19"/>
        <end position="218"/>
    </location>
</feature>
<protein>
    <submittedName>
        <fullName evidence="3">Uncharacterized protein</fullName>
    </submittedName>
</protein>
<feature type="region of interest" description="Disordered" evidence="1">
    <location>
        <begin position="104"/>
        <end position="190"/>
    </location>
</feature>